<protein>
    <recommendedName>
        <fullName evidence="3">VTC domain-containing protein</fullName>
    </recommendedName>
</protein>
<accession>A0AAV9JVY3</accession>
<reference evidence="1 2" key="1">
    <citation type="submission" date="2021-11" db="EMBL/GenBank/DDBJ databases">
        <title>Black yeast isolated from Biological Soil Crust.</title>
        <authorList>
            <person name="Kurbessoian T."/>
        </authorList>
    </citation>
    <scope>NUCLEOTIDE SEQUENCE [LARGE SCALE GENOMIC DNA]</scope>
    <source>
        <strain evidence="1 2">CCFEE 5522</strain>
    </source>
</reference>
<sequence>MARKRTRNLMSNEGDRYWRLGRFDRLTKAQLRPHLQAAGYPLKSNTDKPTMLHYGERIERNLLCYYPRTDAELRTFARDRRLSIDGGRGAYRKRAMVEGLMAADDEQRFRRFLDLPPELRNEVYRWHMAAFPDGLLTPAQPPLTGTSRLVRRESLPLFHEDCRFDVRAAYFSGMESDDEAEPISKSHGFVEALTKREDARIGKLRFSLKEAWDRAYNCSVEVTLRKADAATRSVSLG</sequence>
<evidence type="ECO:0000313" key="1">
    <source>
        <dbReference type="EMBL" id="KAK4549766.1"/>
    </source>
</evidence>
<evidence type="ECO:0008006" key="3">
    <source>
        <dbReference type="Google" id="ProtNLM"/>
    </source>
</evidence>
<gene>
    <name evidence="1" type="ORF">LTR36_005067</name>
</gene>
<keyword evidence="2" id="KW-1185">Reference proteome</keyword>
<comment type="caution">
    <text evidence="1">The sequence shown here is derived from an EMBL/GenBank/DDBJ whole genome shotgun (WGS) entry which is preliminary data.</text>
</comment>
<dbReference type="Proteomes" id="UP001324427">
    <property type="component" value="Unassembled WGS sequence"/>
</dbReference>
<dbReference type="AlphaFoldDB" id="A0AAV9JVY3"/>
<organism evidence="1 2">
    <name type="scientific">Oleoguttula mirabilis</name>
    <dbReference type="NCBI Taxonomy" id="1507867"/>
    <lineage>
        <taxon>Eukaryota</taxon>
        <taxon>Fungi</taxon>
        <taxon>Dikarya</taxon>
        <taxon>Ascomycota</taxon>
        <taxon>Pezizomycotina</taxon>
        <taxon>Dothideomycetes</taxon>
        <taxon>Dothideomycetidae</taxon>
        <taxon>Mycosphaerellales</taxon>
        <taxon>Teratosphaeriaceae</taxon>
        <taxon>Oleoguttula</taxon>
    </lineage>
</organism>
<name>A0AAV9JVY3_9PEZI</name>
<evidence type="ECO:0000313" key="2">
    <source>
        <dbReference type="Proteomes" id="UP001324427"/>
    </source>
</evidence>
<dbReference type="EMBL" id="JAVFHQ010000003">
    <property type="protein sequence ID" value="KAK4549766.1"/>
    <property type="molecule type" value="Genomic_DNA"/>
</dbReference>
<proteinExistence type="predicted"/>